<dbReference type="SMART" id="SM00181">
    <property type="entry name" value="EGF"/>
    <property type="match status" value="4"/>
</dbReference>
<feature type="domain" description="EGF-like" evidence="6">
    <location>
        <begin position="76"/>
        <end position="112"/>
    </location>
</feature>
<dbReference type="PROSITE" id="PS50026">
    <property type="entry name" value="EGF_3"/>
    <property type="match status" value="4"/>
</dbReference>
<feature type="domain" description="EGF-like" evidence="6">
    <location>
        <begin position="154"/>
        <end position="190"/>
    </location>
</feature>
<accession>A0AAV2IBG3</accession>
<evidence type="ECO:0000313" key="7">
    <source>
        <dbReference type="EMBL" id="CAL1544024.1"/>
    </source>
</evidence>
<dbReference type="InterPro" id="IPR013032">
    <property type="entry name" value="EGF-like_CS"/>
</dbReference>
<keyword evidence="2" id="KW-0677">Repeat</keyword>
<keyword evidence="1 4" id="KW-0245">EGF-like domain</keyword>
<dbReference type="EMBL" id="CAXITT010000591">
    <property type="protein sequence ID" value="CAL1544024.1"/>
    <property type="molecule type" value="Genomic_DNA"/>
</dbReference>
<dbReference type="AlphaFoldDB" id="A0AAV2IBG3"/>
<organism evidence="7 8">
    <name type="scientific">Lymnaea stagnalis</name>
    <name type="common">Great pond snail</name>
    <name type="synonym">Helix stagnalis</name>
    <dbReference type="NCBI Taxonomy" id="6523"/>
    <lineage>
        <taxon>Eukaryota</taxon>
        <taxon>Metazoa</taxon>
        <taxon>Spiralia</taxon>
        <taxon>Lophotrochozoa</taxon>
        <taxon>Mollusca</taxon>
        <taxon>Gastropoda</taxon>
        <taxon>Heterobranchia</taxon>
        <taxon>Euthyneura</taxon>
        <taxon>Panpulmonata</taxon>
        <taxon>Hygrophila</taxon>
        <taxon>Lymnaeoidea</taxon>
        <taxon>Lymnaeidae</taxon>
        <taxon>Lymnaea</taxon>
    </lineage>
</organism>
<protein>
    <recommendedName>
        <fullName evidence="6">EGF-like domain-containing protein</fullName>
    </recommendedName>
</protein>
<feature type="disulfide bond" evidence="4">
    <location>
        <begin position="102"/>
        <end position="111"/>
    </location>
</feature>
<dbReference type="InterPro" id="IPR051022">
    <property type="entry name" value="Notch_Cell-Fate_Det"/>
</dbReference>
<evidence type="ECO:0000256" key="4">
    <source>
        <dbReference type="PROSITE-ProRule" id="PRU00076"/>
    </source>
</evidence>
<evidence type="ECO:0000256" key="1">
    <source>
        <dbReference type="ARBA" id="ARBA00022536"/>
    </source>
</evidence>
<dbReference type="Pfam" id="PF12661">
    <property type="entry name" value="hEGF"/>
    <property type="match status" value="1"/>
</dbReference>
<feature type="disulfide bond" evidence="4">
    <location>
        <begin position="80"/>
        <end position="90"/>
    </location>
</feature>
<evidence type="ECO:0000256" key="5">
    <source>
        <dbReference type="SAM" id="SignalP"/>
    </source>
</evidence>
<evidence type="ECO:0000256" key="3">
    <source>
        <dbReference type="ARBA" id="ARBA00023157"/>
    </source>
</evidence>
<feature type="domain" description="EGF-like" evidence="6">
    <location>
        <begin position="33"/>
        <end position="72"/>
    </location>
</feature>
<keyword evidence="8" id="KW-1185">Reference proteome</keyword>
<comment type="caution">
    <text evidence="7">The sequence shown here is derived from an EMBL/GenBank/DDBJ whole genome shotgun (WGS) entry which is preliminary data.</text>
</comment>
<feature type="disulfide bond" evidence="4">
    <location>
        <begin position="143"/>
        <end position="152"/>
    </location>
</feature>
<keyword evidence="5" id="KW-0732">Signal</keyword>
<feature type="disulfide bond" evidence="4">
    <location>
        <begin position="62"/>
        <end position="71"/>
    </location>
</feature>
<dbReference type="Pfam" id="PF00008">
    <property type="entry name" value="EGF"/>
    <property type="match status" value="1"/>
</dbReference>
<sequence length="192" mass="20940">MSARFNLVVTVCATILVVTCMGASEQELTLTGPYSQCSRGDLKCDNYGLCKKDGRGYYICACPEGFSGKLCQIVGKPRKCTLKCDNGGVCQINTNGNESCACPDGFVGNLCEEQEDISEICTYFKCYNGGECVTVDEVPICNCPRGFRGLKCEDIDLCEEYICYNGGRCKIENGEATCLCGKRFKGKQCELI</sequence>
<keyword evidence="3 4" id="KW-1015">Disulfide bond</keyword>
<dbReference type="PROSITE" id="PS01186">
    <property type="entry name" value="EGF_2"/>
    <property type="match status" value="3"/>
</dbReference>
<evidence type="ECO:0000259" key="6">
    <source>
        <dbReference type="PROSITE" id="PS50026"/>
    </source>
</evidence>
<dbReference type="InterPro" id="IPR000742">
    <property type="entry name" value="EGF"/>
</dbReference>
<feature type="signal peptide" evidence="5">
    <location>
        <begin position="1"/>
        <end position="22"/>
    </location>
</feature>
<dbReference type="PROSITE" id="PS00022">
    <property type="entry name" value="EGF_1"/>
    <property type="match status" value="4"/>
</dbReference>
<dbReference type="PANTHER" id="PTHR24049">
    <property type="entry name" value="CRUMBS FAMILY MEMBER"/>
    <property type="match status" value="1"/>
</dbReference>
<gene>
    <name evidence="7" type="ORF">GSLYS_00017537001</name>
</gene>
<dbReference type="Proteomes" id="UP001497497">
    <property type="component" value="Unassembled WGS sequence"/>
</dbReference>
<evidence type="ECO:0000256" key="2">
    <source>
        <dbReference type="ARBA" id="ARBA00022737"/>
    </source>
</evidence>
<name>A0AAV2IBG3_LYMST</name>
<feature type="chain" id="PRO_5043707644" description="EGF-like domain-containing protein" evidence="5">
    <location>
        <begin position="23"/>
        <end position="192"/>
    </location>
</feature>
<dbReference type="SUPFAM" id="SSF57196">
    <property type="entry name" value="EGF/Laminin"/>
    <property type="match status" value="4"/>
</dbReference>
<reference evidence="7 8" key="1">
    <citation type="submission" date="2024-04" db="EMBL/GenBank/DDBJ databases">
        <authorList>
            <consortium name="Genoscope - CEA"/>
            <person name="William W."/>
        </authorList>
    </citation>
    <scope>NUCLEOTIDE SEQUENCE [LARGE SCALE GENOMIC DNA]</scope>
</reference>
<feature type="domain" description="EGF-like" evidence="6">
    <location>
        <begin position="117"/>
        <end position="153"/>
    </location>
</feature>
<dbReference type="Gene3D" id="2.10.25.10">
    <property type="entry name" value="Laminin"/>
    <property type="match status" value="4"/>
</dbReference>
<comment type="caution">
    <text evidence="4">Lacks conserved residue(s) required for the propagation of feature annotation.</text>
</comment>
<feature type="disulfide bond" evidence="4">
    <location>
        <begin position="180"/>
        <end position="189"/>
    </location>
</feature>
<proteinExistence type="predicted"/>
<evidence type="ECO:0000313" key="8">
    <source>
        <dbReference type="Proteomes" id="UP001497497"/>
    </source>
</evidence>